<evidence type="ECO:0000256" key="1">
    <source>
        <dbReference type="ARBA" id="ARBA00004167"/>
    </source>
</evidence>
<evidence type="ECO:0000256" key="4">
    <source>
        <dbReference type="ARBA" id="ARBA00022475"/>
    </source>
</evidence>
<dbReference type="InterPro" id="IPR050515">
    <property type="entry name" value="Beta-lactam/transpept"/>
</dbReference>
<evidence type="ECO:0000256" key="8">
    <source>
        <dbReference type="ARBA" id="ARBA00022989"/>
    </source>
</evidence>
<comment type="subcellular location">
    <subcellularLocation>
        <location evidence="2">Cell membrane</location>
    </subcellularLocation>
    <subcellularLocation>
        <location evidence="1">Membrane</location>
        <topology evidence="1">Single-pass membrane protein</topology>
    </subcellularLocation>
</comment>
<dbReference type="InterPro" id="IPR005311">
    <property type="entry name" value="PBP_dimer"/>
</dbReference>
<evidence type="ECO:0000256" key="11">
    <source>
        <dbReference type="SAM" id="Phobius"/>
    </source>
</evidence>
<dbReference type="STRING" id="1121302.SAMN02745163_00383"/>
<organism evidence="14 15">
    <name type="scientific">Clostridium cavendishii DSM 21758</name>
    <dbReference type="NCBI Taxonomy" id="1121302"/>
    <lineage>
        <taxon>Bacteria</taxon>
        <taxon>Bacillati</taxon>
        <taxon>Bacillota</taxon>
        <taxon>Clostridia</taxon>
        <taxon>Eubacteriales</taxon>
        <taxon>Clostridiaceae</taxon>
        <taxon>Clostridium</taxon>
    </lineage>
</organism>
<keyword evidence="4" id="KW-1003">Cell membrane</keyword>
<dbReference type="GO" id="GO:0008360">
    <property type="term" value="P:regulation of cell shape"/>
    <property type="evidence" value="ECO:0007669"/>
    <property type="project" value="UniProtKB-KW"/>
</dbReference>
<dbReference type="Gene3D" id="3.40.710.10">
    <property type="entry name" value="DD-peptidase/beta-lactamase superfamily"/>
    <property type="match status" value="2"/>
</dbReference>
<evidence type="ECO:0000256" key="6">
    <source>
        <dbReference type="ARBA" id="ARBA00022960"/>
    </source>
</evidence>
<feature type="domain" description="Penicillin-binding protein transpeptidase" evidence="12">
    <location>
        <begin position="768"/>
        <end position="922"/>
    </location>
</feature>
<protein>
    <submittedName>
        <fullName evidence="14">Penicillin-binding protein 2</fullName>
    </submittedName>
</protein>
<dbReference type="AlphaFoldDB" id="A0A1M6BKB4"/>
<keyword evidence="15" id="KW-1185">Reference proteome</keyword>
<keyword evidence="8 11" id="KW-1133">Transmembrane helix</keyword>
<evidence type="ECO:0000256" key="5">
    <source>
        <dbReference type="ARBA" id="ARBA00022692"/>
    </source>
</evidence>
<evidence type="ECO:0000313" key="15">
    <source>
        <dbReference type="Proteomes" id="UP000184310"/>
    </source>
</evidence>
<dbReference type="Proteomes" id="UP000184310">
    <property type="component" value="Unassembled WGS sequence"/>
</dbReference>
<dbReference type="Pfam" id="PF00905">
    <property type="entry name" value="Transpeptidase"/>
    <property type="match status" value="2"/>
</dbReference>
<feature type="domain" description="Penicillin-binding protein transpeptidase" evidence="12">
    <location>
        <begin position="414"/>
        <end position="620"/>
    </location>
</feature>
<evidence type="ECO:0000256" key="2">
    <source>
        <dbReference type="ARBA" id="ARBA00004236"/>
    </source>
</evidence>
<evidence type="ECO:0000259" key="12">
    <source>
        <dbReference type="Pfam" id="PF00905"/>
    </source>
</evidence>
<dbReference type="GO" id="GO:0071555">
    <property type="term" value="P:cell wall organization"/>
    <property type="evidence" value="ECO:0007669"/>
    <property type="project" value="UniProtKB-KW"/>
</dbReference>
<evidence type="ECO:0000256" key="9">
    <source>
        <dbReference type="ARBA" id="ARBA00023136"/>
    </source>
</evidence>
<dbReference type="GO" id="GO:0005886">
    <property type="term" value="C:plasma membrane"/>
    <property type="evidence" value="ECO:0007669"/>
    <property type="project" value="UniProtKB-SubCell"/>
</dbReference>
<dbReference type="EMBL" id="FQZB01000003">
    <property type="protein sequence ID" value="SHI49172.1"/>
    <property type="molecule type" value="Genomic_DNA"/>
</dbReference>
<comment type="similarity">
    <text evidence="3">Belongs to the transpeptidase family.</text>
</comment>
<feature type="domain" description="Penicillin-binding protein dimerisation" evidence="13">
    <location>
        <begin position="57"/>
        <end position="361"/>
    </location>
</feature>
<accession>A0A1M6BKB4</accession>
<keyword evidence="10" id="KW-0961">Cell wall biogenesis/degradation</keyword>
<dbReference type="OrthoDB" id="9757901at2"/>
<dbReference type="RefSeq" id="WP_072984719.1">
    <property type="nucleotide sequence ID" value="NZ_FQZB01000003.1"/>
</dbReference>
<dbReference type="GO" id="GO:0008658">
    <property type="term" value="F:penicillin binding"/>
    <property type="evidence" value="ECO:0007669"/>
    <property type="project" value="InterPro"/>
</dbReference>
<evidence type="ECO:0000313" key="14">
    <source>
        <dbReference type="EMBL" id="SHI49172.1"/>
    </source>
</evidence>
<dbReference type="SUPFAM" id="SSF56519">
    <property type="entry name" value="Penicillin binding protein dimerisation domain"/>
    <property type="match status" value="2"/>
</dbReference>
<dbReference type="SUPFAM" id="SSF56601">
    <property type="entry name" value="beta-lactamase/transpeptidase-like"/>
    <property type="match status" value="1"/>
</dbReference>
<dbReference type="PANTHER" id="PTHR30627:SF2">
    <property type="entry name" value="PEPTIDOGLYCAN D,D-TRANSPEPTIDASE MRDA"/>
    <property type="match status" value="1"/>
</dbReference>
<keyword evidence="9 11" id="KW-0472">Membrane</keyword>
<dbReference type="InterPro" id="IPR001460">
    <property type="entry name" value="PCN-bd_Tpept"/>
</dbReference>
<keyword evidence="5 11" id="KW-0812">Transmembrane</keyword>
<gene>
    <name evidence="14" type="ORF">SAMN02745163_00383</name>
</gene>
<evidence type="ECO:0000256" key="3">
    <source>
        <dbReference type="ARBA" id="ARBA00007171"/>
    </source>
</evidence>
<dbReference type="GO" id="GO:0009252">
    <property type="term" value="P:peptidoglycan biosynthetic process"/>
    <property type="evidence" value="ECO:0007669"/>
    <property type="project" value="UniProtKB-KW"/>
</dbReference>
<reference evidence="14 15" key="1">
    <citation type="submission" date="2016-11" db="EMBL/GenBank/DDBJ databases">
        <authorList>
            <person name="Jaros S."/>
            <person name="Januszkiewicz K."/>
            <person name="Wedrychowicz H."/>
        </authorList>
    </citation>
    <scope>NUCLEOTIDE SEQUENCE [LARGE SCALE GENOMIC DNA]</scope>
    <source>
        <strain evidence="14 15">DSM 21758</strain>
    </source>
</reference>
<keyword evidence="7" id="KW-0573">Peptidoglycan synthesis</keyword>
<evidence type="ECO:0000259" key="13">
    <source>
        <dbReference type="Pfam" id="PF03717"/>
    </source>
</evidence>
<dbReference type="Pfam" id="PF03717">
    <property type="entry name" value="PBP_dimer"/>
    <property type="match status" value="1"/>
</dbReference>
<evidence type="ECO:0000256" key="7">
    <source>
        <dbReference type="ARBA" id="ARBA00022984"/>
    </source>
</evidence>
<name>A0A1M6BKB4_9CLOT</name>
<keyword evidence="6" id="KW-0133">Cell shape</keyword>
<dbReference type="PANTHER" id="PTHR30627">
    <property type="entry name" value="PEPTIDOGLYCAN D,D-TRANSPEPTIDASE"/>
    <property type="match status" value="1"/>
</dbReference>
<feature type="transmembrane region" description="Helical" evidence="11">
    <location>
        <begin position="12"/>
        <end position="34"/>
    </location>
</feature>
<sequence>MNNTKKKKKDINRYSILLSIMLIIFIAIISRLIYLQVYKYDDFKDRANTRAQRFLATKAPRGKIYDSNGNILATNKQTYTVTFTETDESKKQFYKTMDSVISLLSDNKEALQDKLKLKLDDKKEPYFDFSSDSDSVTKAQEIRFKRDRGLNDEVKKRLYPKKKDDLKEEEENKIDQELLKYTPKQTFEFLVKAYSLYDLLIPYDIGTKSYNEEAKKYINMTSEEVANAVLAKYPIEKIRNYMIVKDAIKMQSFSGFKPVTIASNIKQPSAFVFEQKLSTLPGIDIALEPMREYPYGELGASFLGYVSTINSSNKNVYEERGYDVSTDLIGKTGIESAFENVLKGTKGGNTVNVNAEGRKIEDLFTLETYPGNNVHLTIDKDIQYSAETMLKSQLEFLQKKGIEGDIDFRNATRGAAVAIEVKTGRVLAMVSLPGYDPNLFATGDITTEISKKYFSPDLEAFGNQYIKYRGLNTTVDTLFPKNKDGIRQDPYDIYPKPFLNYATMGLIPPGSTFKPLTSLAALSEGVTNPSETMADKIVFDKYPEIFGATKPKDNDLHGVVNLASALAKSCNYYYYDMGIRLYYKNKEKGGELSGLNSLAKYAWAMGLGVDPNSNTKAATGIEISENFGHSYNFNDFKDLKLNYAKWNFRDYLGSGIFPSRGTRFTPLDINSATDDKTDKLEAAKEKLKNLVNNKLKEIGINNISTNSSYNEFEKQVKESLQAIYDNSDDYKKAMEGKKVNPSSEITTTAKEIANWVIYSMPIEIMTPVEVANASIGQGMNNFTPLQIADYIATLVNGGTRYKTHLVDKITDIDGKVVKEFKPEAISHMDIDKGNLAAIKEGMRQANEVDMGTASYVFKSFPISSGGKTGTATFRDDQKNFGREAYGVYVSMAPVEDPEIAVCVAIYDGGHGYFGASVARAIYETYWRNKLKTEFPNYKPMDMSGNSYDYSLNPPTENIKDVKSK</sequence>
<dbReference type="InterPro" id="IPR036138">
    <property type="entry name" value="PBP_dimer_sf"/>
</dbReference>
<dbReference type="Gene3D" id="3.90.1310.10">
    <property type="entry name" value="Penicillin-binding protein 2a (Domain 2)"/>
    <property type="match status" value="2"/>
</dbReference>
<evidence type="ECO:0000256" key="10">
    <source>
        <dbReference type="ARBA" id="ARBA00023316"/>
    </source>
</evidence>
<dbReference type="GO" id="GO:0071972">
    <property type="term" value="F:peptidoglycan L,D-transpeptidase activity"/>
    <property type="evidence" value="ECO:0007669"/>
    <property type="project" value="TreeGrafter"/>
</dbReference>
<dbReference type="InterPro" id="IPR012338">
    <property type="entry name" value="Beta-lactam/transpept-like"/>
</dbReference>
<proteinExistence type="inferred from homology"/>